<sequence>MHHEELLELRAKIRSLQYDLAKSAKVLFSPTSCPLHPAGSPLATTCRPLPELKSEKATSAELRCRPTPRDLPRPLSAEDPLLHARHCRASGDPSAPRTPFSTLGTAGPLETPQRRGPPSPRSALQGLWRPTQCSGLNGSLCGSGLWRGAACAGAREPSQPHMGESARPGVAVIAAQYTIAGHCKARKDGAGLWSKDGAGLWSPTSNLTSLPIFTPLHPFPAPTRLDDLYKQFESEKMQTASLRRRLKEAQEKLEAQEAKNDVLLEDIEYLKSEKNEAQEENVNLKKTVDKKAVVMKDLKKLFKEDGALSLEEFRAQLKEKVGDSEKFEAMEKGPYGYARMLLWQASSDGLKLPNLLPFLKKNGWPNPLPTYDPPPKPPTPQTSEAANGIKQKVAKRFSMVYLMKASAQAGLNVNFDKSNSMTEPEALALIMDIYTTMYEQYSRGQPNPMLSEYVYDYYLMKYEVPSVAERQLLNTVESLRQLAGAAAPDPDPVHSTPQVHWPACAKHCI</sequence>
<evidence type="ECO:0000313" key="4">
    <source>
        <dbReference type="Proteomes" id="UP001190700"/>
    </source>
</evidence>
<feature type="coiled-coil region" evidence="1">
    <location>
        <begin position="232"/>
        <end position="290"/>
    </location>
</feature>
<comment type="caution">
    <text evidence="3">The sequence shown here is derived from an EMBL/GenBank/DDBJ whole genome shotgun (WGS) entry which is preliminary data.</text>
</comment>
<feature type="region of interest" description="Disordered" evidence="2">
    <location>
        <begin position="86"/>
        <end position="126"/>
    </location>
</feature>
<feature type="region of interest" description="Disordered" evidence="2">
    <location>
        <begin position="57"/>
        <end position="76"/>
    </location>
</feature>
<evidence type="ECO:0000256" key="2">
    <source>
        <dbReference type="SAM" id="MobiDB-lite"/>
    </source>
</evidence>
<accession>A0AAE0FA43</accession>
<dbReference type="AlphaFoldDB" id="A0AAE0FA43"/>
<keyword evidence="4" id="KW-1185">Reference proteome</keyword>
<reference evidence="3 4" key="1">
    <citation type="journal article" date="2015" name="Genome Biol. Evol.">
        <title>Comparative Genomics of a Bacterivorous Green Alga Reveals Evolutionary Causalities and Consequences of Phago-Mixotrophic Mode of Nutrition.</title>
        <authorList>
            <person name="Burns J.A."/>
            <person name="Paasch A."/>
            <person name="Narechania A."/>
            <person name="Kim E."/>
        </authorList>
    </citation>
    <scope>NUCLEOTIDE SEQUENCE [LARGE SCALE GENOMIC DNA]</scope>
    <source>
        <strain evidence="3 4">PLY_AMNH</strain>
    </source>
</reference>
<keyword evidence="1" id="KW-0175">Coiled coil</keyword>
<feature type="non-terminal residue" evidence="3">
    <location>
        <position position="509"/>
    </location>
</feature>
<gene>
    <name evidence="3" type="ORF">CYMTET_34935</name>
</gene>
<proteinExistence type="predicted"/>
<name>A0AAE0FA43_9CHLO</name>
<protein>
    <submittedName>
        <fullName evidence="3">Uncharacterized protein</fullName>
    </submittedName>
</protein>
<feature type="compositionally biased region" description="Basic and acidic residues" evidence="2">
    <location>
        <begin position="57"/>
        <end position="72"/>
    </location>
</feature>
<evidence type="ECO:0000313" key="3">
    <source>
        <dbReference type="EMBL" id="KAK3255907.1"/>
    </source>
</evidence>
<dbReference type="EMBL" id="LGRX02022141">
    <property type="protein sequence ID" value="KAK3255907.1"/>
    <property type="molecule type" value="Genomic_DNA"/>
</dbReference>
<evidence type="ECO:0000256" key="1">
    <source>
        <dbReference type="SAM" id="Coils"/>
    </source>
</evidence>
<dbReference type="Proteomes" id="UP001190700">
    <property type="component" value="Unassembled WGS sequence"/>
</dbReference>
<organism evidence="3 4">
    <name type="scientific">Cymbomonas tetramitiformis</name>
    <dbReference type="NCBI Taxonomy" id="36881"/>
    <lineage>
        <taxon>Eukaryota</taxon>
        <taxon>Viridiplantae</taxon>
        <taxon>Chlorophyta</taxon>
        <taxon>Pyramimonadophyceae</taxon>
        <taxon>Pyramimonadales</taxon>
        <taxon>Pyramimonadaceae</taxon>
        <taxon>Cymbomonas</taxon>
    </lineage>
</organism>